<dbReference type="Pfam" id="PF15889">
    <property type="entry name" value="DUF4738"/>
    <property type="match status" value="1"/>
</dbReference>
<evidence type="ECO:0000313" key="1">
    <source>
        <dbReference type="EMBL" id="MDE8697449.1"/>
    </source>
</evidence>
<dbReference type="EMBL" id="JARFID010000048">
    <property type="protein sequence ID" value="MDE8697449.1"/>
    <property type="molecule type" value="Genomic_DNA"/>
</dbReference>
<evidence type="ECO:0000313" key="2">
    <source>
        <dbReference type="Proteomes" id="UP001221924"/>
    </source>
</evidence>
<gene>
    <name evidence="1" type="ORF">PZH42_25440</name>
</gene>
<protein>
    <submittedName>
        <fullName evidence="1">DUF4738 domain-containing protein</fullName>
    </submittedName>
</protein>
<dbReference type="Proteomes" id="UP001221924">
    <property type="component" value="Unassembled WGS sequence"/>
</dbReference>
<dbReference type="Gene3D" id="2.40.128.510">
    <property type="entry name" value="Protein of unknown function DUF4738"/>
    <property type="match status" value="1"/>
</dbReference>
<dbReference type="PROSITE" id="PS51257">
    <property type="entry name" value="PROKAR_LIPOPROTEIN"/>
    <property type="match status" value="1"/>
</dbReference>
<proteinExistence type="predicted"/>
<accession>A0AAW6MC74</accession>
<dbReference type="InterPro" id="IPR031762">
    <property type="entry name" value="DUF4738"/>
</dbReference>
<sequence>MIKWGTISMVLVVVLVSSCSSTKNGENSDREDLTAKELLQGVWLDDETDMPLMRISGDTIYYADPQNAPVYFKVLRDTIYLRGNTLTAYKIDRQTEYSFWFHSLSDDIVKLYKSDNPEDTLAFSTQEVEVIPSTSEVIKKDSVVMYKGTRYRGYVYINPSKMKVIKTVYSDEGIGVDNVYYDNVIHICVYEGKKLLYGKDITKKVFATIFPEEVLNQTILSDMNFINVDGKGYHYEAMLRIPESSVYHLVSLTIGTDKQLHIKMRLCQNAGTPSFYAQSPDFLKPGLCYYPKFL</sequence>
<comment type="caution">
    <text evidence="1">The sequence shown here is derived from an EMBL/GenBank/DDBJ whole genome shotgun (WGS) entry which is preliminary data.</text>
</comment>
<organism evidence="1 2">
    <name type="scientific">Bacteroides cellulosilyticus</name>
    <dbReference type="NCBI Taxonomy" id="246787"/>
    <lineage>
        <taxon>Bacteria</taxon>
        <taxon>Pseudomonadati</taxon>
        <taxon>Bacteroidota</taxon>
        <taxon>Bacteroidia</taxon>
        <taxon>Bacteroidales</taxon>
        <taxon>Bacteroidaceae</taxon>
        <taxon>Bacteroides</taxon>
    </lineage>
</organism>
<dbReference type="AlphaFoldDB" id="A0AAW6MC74"/>
<dbReference type="RefSeq" id="WP_275202762.1">
    <property type="nucleotide sequence ID" value="NZ_JARFID010000048.1"/>
</dbReference>
<name>A0AAW6MC74_9BACE</name>
<reference evidence="1" key="1">
    <citation type="submission" date="2023-03" db="EMBL/GenBank/DDBJ databases">
        <title>DFI Biobank Strains.</title>
        <authorList>
            <person name="Mostad J."/>
            <person name="Paddock L."/>
            <person name="Medina S."/>
            <person name="Waligurski E."/>
            <person name="Barat B."/>
            <person name="Smith R."/>
            <person name="Burgo V."/>
            <person name="Metcalfe C."/>
            <person name="Woodson C."/>
            <person name="Sundararajan A."/>
            <person name="Ramaswamy R."/>
            <person name="Lin H."/>
            <person name="Pamer E.G."/>
        </authorList>
    </citation>
    <scope>NUCLEOTIDE SEQUENCE</scope>
    <source>
        <strain evidence="1">DFI.9.5</strain>
    </source>
</reference>